<keyword evidence="1" id="KW-1133">Transmembrane helix</keyword>
<dbReference type="Gene3D" id="3.40.50.1820">
    <property type="entry name" value="alpha/beta hydrolase"/>
    <property type="match status" value="1"/>
</dbReference>
<sequence length="305" mass="33401">MIEPRPLKQGETDAFLDLPERASRSERGKGGWWGRLLRSLLVVGILVYGGLGAYLYFSQSSKVFRPSRGLTATPADWGVPFQEVSFASDKYRLHGWWIPGASDQPVVLFFHGNASVISGLRGHTELFRRLGLGVFLFDYRGYGLSEGEPSEVGLYADAEAAWNHLTGSLGIPAASVIYHGHSLGGGVATWLATRHAPKALILEGTFLSIPAVGEELYPYLPIRLLSRIWFDNASRIGQIRAPLLIIHSRDDRVIFPRHGRELLALANDPKTFLETTGSHNTSVSQGGPTVEAGVRGFVTELGKRP</sequence>
<feature type="transmembrane region" description="Helical" evidence="1">
    <location>
        <begin position="36"/>
        <end position="57"/>
    </location>
</feature>
<comment type="caution">
    <text evidence="3">The sequence shown here is derived from an EMBL/GenBank/DDBJ whole genome shotgun (WGS) entry which is preliminary data.</text>
</comment>
<evidence type="ECO:0000256" key="1">
    <source>
        <dbReference type="SAM" id="Phobius"/>
    </source>
</evidence>
<name>A0ABQ0C836_9PROT</name>
<accession>A0ABQ0C836</accession>
<gene>
    <name evidence="3" type="ORF">SIID45300_01354</name>
</gene>
<keyword evidence="1" id="KW-0812">Transmembrane</keyword>
<dbReference type="InterPro" id="IPR029058">
    <property type="entry name" value="AB_hydrolase_fold"/>
</dbReference>
<dbReference type="EMBL" id="BAAFGK010000004">
    <property type="protein sequence ID" value="GAB0057034.1"/>
    <property type="molecule type" value="Genomic_DNA"/>
</dbReference>
<dbReference type="SUPFAM" id="SSF53474">
    <property type="entry name" value="alpha/beta-Hydrolases"/>
    <property type="match status" value="1"/>
</dbReference>
<feature type="domain" description="Serine aminopeptidase S33" evidence="2">
    <location>
        <begin position="104"/>
        <end position="211"/>
    </location>
</feature>
<evidence type="ECO:0000259" key="2">
    <source>
        <dbReference type="Pfam" id="PF12146"/>
    </source>
</evidence>
<dbReference type="InterPro" id="IPR022742">
    <property type="entry name" value="Hydrolase_4"/>
</dbReference>
<dbReference type="Proteomes" id="UP001628193">
    <property type="component" value="Unassembled WGS sequence"/>
</dbReference>
<dbReference type="RefSeq" id="WP_420904745.1">
    <property type="nucleotide sequence ID" value="NZ_BAAFGK010000004.1"/>
</dbReference>
<keyword evidence="4" id="KW-1185">Reference proteome</keyword>
<reference evidence="3 4" key="1">
    <citation type="submission" date="2024-09" db="EMBL/GenBank/DDBJ databases">
        <title>Draft genome sequence of Candidatus Magnetaquicoccaceae bacterium FCR-1.</title>
        <authorList>
            <person name="Shimoshige H."/>
            <person name="Shimamura S."/>
            <person name="Taoka A."/>
            <person name="Kobayashi H."/>
            <person name="Maekawa T."/>
        </authorList>
    </citation>
    <scope>NUCLEOTIDE SEQUENCE [LARGE SCALE GENOMIC DNA]</scope>
    <source>
        <strain evidence="3 4">FCR-1</strain>
    </source>
</reference>
<proteinExistence type="predicted"/>
<evidence type="ECO:0000313" key="4">
    <source>
        <dbReference type="Proteomes" id="UP001628193"/>
    </source>
</evidence>
<protein>
    <recommendedName>
        <fullName evidence="2">Serine aminopeptidase S33 domain-containing protein</fullName>
    </recommendedName>
</protein>
<dbReference type="PANTHER" id="PTHR12277:SF81">
    <property type="entry name" value="PROTEIN ABHD13"/>
    <property type="match status" value="1"/>
</dbReference>
<evidence type="ECO:0000313" key="3">
    <source>
        <dbReference type="EMBL" id="GAB0057034.1"/>
    </source>
</evidence>
<keyword evidence="1" id="KW-0472">Membrane</keyword>
<dbReference type="Pfam" id="PF12146">
    <property type="entry name" value="Hydrolase_4"/>
    <property type="match status" value="1"/>
</dbReference>
<organism evidence="3 4">
    <name type="scientific">Candidatus Magnetaquiglobus chichijimensis</name>
    <dbReference type="NCBI Taxonomy" id="3141448"/>
    <lineage>
        <taxon>Bacteria</taxon>
        <taxon>Pseudomonadati</taxon>
        <taxon>Pseudomonadota</taxon>
        <taxon>Magnetococcia</taxon>
        <taxon>Magnetococcales</taxon>
        <taxon>Candidatus Magnetaquicoccaceae</taxon>
        <taxon>Candidatus Magnetaquiglobus</taxon>
    </lineage>
</organism>
<dbReference type="PANTHER" id="PTHR12277">
    <property type="entry name" value="ALPHA/BETA HYDROLASE DOMAIN-CONTAINING PROTEIN"/>
    <property type="match status" value="1"/>
</dbReference>